<organism evidence="2 3">
    <name type="scientific">Cervus elaphus hippelaphus</name>
    <name type="common">European red deer</name>
    <dbReference type="NCBI Taxonomy" id="46360"/>
    <lineage>
        <taxon>Eukaryota</taxon>
        <taxon>Metazoa</taxon>
        <taxon>Chordata</taxon>
        <taxon>Craniata</taxon>
        <taxon>Vertebrata</taxon>
        <taxon>Euteleostomi</taxon>
        <taxon>Mammalia</taxon>
        <taxon>Eutheria</taxon>
        <taxon>Laurasiatheria</taxon>
        <taxon>Artiodactyla</taxon>
        <taxon>Ruminantia</taxon>
        <taxon>Pecora</taxon>
        <taxon>Cervidae</taxon>
        <taxon>Cervinae</taxon>
        <taxon>Cervus</taxon>
    </lineage>
</organism>
<evidence type="ECO:0000313" key="3">
    <source>
        <dbReference type="Proteomes" id="UP000242450"/>
    </source>
</evidence>
<feature type="region of interest" description="Disordered" evidence="1">
    <location>
        <begin position="200"/>
        <end position="237"/>
    </location>
</feature>
<evidence type="ECO:0000313" key="2">
    <source>
        <dbReference type="EMBL" id="OWK03309.1"/>
    </source>
</evidence>
<dbReference type="AlphaFoldDB" id="A0A212CBE1"/>
<comment type="caution">
    <text evidence="2">The sequence shown here is derived from an EMBL/GenBank/DDBJ whole genome shotgun (WGS) entry which is preliminary data.</text>
</comment>
<evidence type="ECO:0000256" key="1">
    <source>
        <dbReference type="SAM" id="MobiDB-lite"/>
    </source>
</evidence>
<feature type="region of interest" description="Disordered" evidence="1">
    <location>
        <begin position="73"/>
        <end position="160"/>
    </location>
</feature>
<name>A0A212CBE1_CEREH</name>
<protein>
    <submittedName>
        <fullName evidence="2">Uncharacterized protein</fullName>
    </submittedName>
</protein>
<dbReference type="EMBL" id="MKHE01000023">
    <property type="protein sequence ID" value="OWK03309.1"/>
    <property type="molecule type" value="Genomic_DNA"/>
</dbReference>
<gene>
    <name evidence="2" type="ORF">Celaphus_00007825</name>
</gene>
<keyword evidence="3" id="KW-1185">Reference proteome</keyword>
<proteinExistence type="predicted"/>
<dbReference type="Proteomes" id="UP000242450">
    <property type="component" value="Chromosome 23"/>
</dbReference>
<reference evidence="2 3" key="1">
    <citation type="journal article" date="2018" name="Mol. Genet. Genomics">
        <title>The red deer Cervus elaphus genome CerEla1.0: sequencing, annotating, genes, and chromosomes.</title>
        <authorList>
            <person name="Bana N.A."/>
            <person name="Nyiri A."/>
            <person name="Nagy J."/>
            <person name="Frank K."/>
            <person name="Nagy T."/>
            <person name="Steger V."/>
            <person name="Schiller M."/>
            <person name="Lakatos P."/>
            <person name="Sugar L."/>
            <person name="Horn P."/>
            <person name="Barta E."/>
            <person name="Orosz L."/>
        </authorList>
    </citation>
    <scope>NUCLEOTIDE SEQUENCE [LARGE SCALE GENOMIC DNA]</scope>
    <source>
        <strain evidence="2">Hungarian</strain>
    </source>
</reference>
<sequence>MTVRFARRGLEAPGVCSPYYPACPTRPTSQRYLQVPAGRLQEEAGPILLGARHRHELPQSVLPLRRHLRPVRRPNCPGSHCTASARPRRSALGLTGSSRVAPARRPRPIQCLMQNLPCGKRRRSAPSGGRSPDPQSNSGGGSAGRMRGGESPPLSTWGEKPLPSLGVSMWELDLVSSWTGDLTPPEPFPSFSPLLRVSGHKGLAPVCPHENSKELPQRQQQQPQPRDPAGAPAPISQLSVSDECFVLSALSSTNAA</sequence>
<accession>A0A212CBE1</accession>
<feature type="compositionally biased region" description="Low complexity" evidence="1">
    <location>
        <begin position="217"/>
        <end position="234"/>
    </location>
</feature>
<feature type="compositionally biased region" description="Low complexity" evidence="1">
    <location>
        <begin position="125"/>
        <end position="137"/>
    </location>
</feature>